<evidence type="ECO:0000313" key="2">
    <source>
        <dbReference type="EMBL" id="KAG2301595.1"/>
    </source>
</evidence>
<reference evidence="2 3" key="1">
    <citation type="submission" date="2020-02" db="EMBL/GenBank/DDBJ databases">
        <authorList>
            <person name="Ma Q."/>
            <person name="Huang Y."/>
            <person name="Song X."/>
            <person name="Pei D."/>
        </authorList>
    </citation>
    <scope>NUCLEOTIDE SEQUENCE [LARGE SCALE GENOMIC DNA]</scope>
    <source>
        <strain evidence="2">Sxm20200214</strain>
        <tissue evidence="2">Leaf</tissue>
    </source>
</reference>
<dbReference type="EMBL" id="JAAMPC010000007">
    <property type="protein sequence ID" value="KAG2301595.1"/>
    <property type="molecule type" value="Genomic_DNA"/>
</dbReference>
<keyword evidence="3" id="KW-1185">Reference proteome</keyword>
<organism evidence="2 3">
    <name type="scientific">Brassica carinata</name>
    <name type="common">Ethiopian mustard</name>
    <name type="synonym">Abyssinian cabbage</name>
    <dbReference type="NCBI Taxonomy" id="52824"/>
    <lineage>
        <taxon>Eukaryota</taxon>
        <taxon>Viridiplantae</taxon>
        <taxon>Streptophyta</taxon>
        <taxon>Embryophyta</taxon>
        <taxon>Tracheophyta</taxon>
        <taxon>Spermatophyta</taxon>
        <taxon>Magnoliopsida</taxon>
        <taxon>eudicotyledons</taxon>
        <taxon>Gunneridae</taxon>
        <taxon>Pentapetalae</taxon>
        <taxon>rosids</taxon>
        <taxon>malvids</taxon>
        <taxon>Brassicales</taxon>
        <taxon>Brassicaceae</taxon>
        <taxon>Brassiceae</taxon>
        <taxon>Brassica</taxon>
    </lineage>
</organism>
<dbReference type="AlphaFoldDB" id="A0A8X7S7Y2"/>
<dbReference type="InterPro" id="IPR012866">
    <property type="entry name" value="DUF1644"/>
</dbReference>
<feature type="compositionally biased region" description="Basic residues" evidence="1">
    <location>
        <begin position="262"/>
        <end position="273"/>
    </location>
</feature>
<dbReference type="Proteomes" id="UP000886595">
    <property type="component" value="Unassembled WGS sequence"/>
</dbReference>
<feature type="compositionally biased region" description="Polar residues" evidence="1">
    <location>
        <begin position="295"/>
        <end position="309"/>
    </location>
</feature>
<dbReference type="Pfam" id="PF07800">
    <property type="entry name" value="DUF1644"/>
    <property type="match status" value="2"/>
</dbReference>
<sequence length="459" mass="52004">MPKERKHRSVSHERLRGSPLYCESSRALKPSEKQVREWEEARCPVCMDHPHNGILLVCSSYDNGCRPYMCDTSHRHSNCFDQYRNASKQTPPTETTEASDSREEVTVVNQGVVATEADQEKGKPKLTCPLCRGHIKEWVVVEDARCFMNAKHRSCSSETCEFSGTYSDLRKHARLLHPGVRPSEADPERERSWRRLERQRDLGDLLSTLQSSFGGEERSSNEDGILFDDGGWLTVLFLIRVFRPESSGGSRSSSSWSGTSRARSHVGARRRSSSRLWGESYEGGDAGRSSRDGENNNQSSDGQESGTQRRQADQEKGKPKLTCPLCRGHIKEWVVVEDARCFMNAKHRSCSSETCEFSGTYSDLRKHARLLHPGVRPSEADPERERSWRRLERQRDLGICLARSSLLRGEERSSNEDGILFDDGGWLTVLFLIRCLDQNQVVDRGVVVAGQVRLELGRM</sequence>
<protein>
    <submittedName>
        <fullName evidence="2">Uncharacterized protein</fullName>
    </submittedName>
</protein>
<dbReference type="OrthoDB" id="1921166at2759"/>
<feature type="compositionally biased region" description="Low complexity" evidence="1">
    <location>
        <begin position="246"/>
        <end position="261"/>
    </location>
</feature>
<name>A0A8X7S7Y2_BRACI</name>
<comment type="caution">
    <text evidence="2">The sequence shown here is derived from an EMBL/GenBank/DDBJ whole genome shotgun (WGS) entry which is preliminary data.</text>
</comment>
<proteinExistence type="predicted"/>
<gene>
    <name evidence="2" type="ORF">Bca52824_030246</name>
</gene>
<dbReference type="PANTHER" id="PTHR31197:SF5">
    <property type="entry name" value="OS01G0612600 PROTEIN"/>
    <property type="match status" value="1"/>
</dbReference>
<feature type="region of interest" description="Disordered" evidence="1">
    <location>
        <begin position="245"/>
        <end position="321"/>
    </location>
</feature>
<dbReference type="PANTHER" id="PTHR31197">
    <property type="entry name" value="OS01G0612600 PROTEIN"/>
    <property type="match status" value="1"/>
</dbReference>
<evidence type="ECO:0000313" key="3">
    <source>
        <dbReference type="Proteomes" id="UP000886595"/>
    </source>
</evidence>
<evidence type="ECO:0000256" key="1">
    <source>
        <dbReference type="SAM" id="MobiDB-lite"/>
    </source>
</evidence>
<accession>A0A8X7S7Y2</accession>